<reference evidence="1 2" key="1">
    <citation type="submission" date="2023-05" db="EMBL/GenBank/DDBJ databases">
        <authorList>
            <person name="Zhang X."/>
        </authorList>
    </citation>
    <scope>NUCLEOTIDE SEQUENCE [LARGE SCALE GENOMIC DNA]</scope>
    <source>
        <strain evidence="1 2">DM2B3-1</strain>
    </source>
</reference>
<evidence type="ECO:0008006" key="3">
    <source>
        <dbReference type="Google" id="ProtNLM"/>
    </source>
</evidence>
<dbReference type="RefSeq" id="WP_313996621.1">
    <property type="nucleotide sequence ID" value="NZ_JASJOT010000007.1"/>
</dbReference>
<dbReference type="PROSITE" id="PS51257">
    <property type="entry name" value="PROKAR_LIPOPROTEIN"/>
    <property type="match status" value="1"/>
</dbReference>
<gene>
    <name evidence="1" type="ORF">QNI19_13245</name>
</gene>
<evidence type="ECO:0000313" key="2">
    <source>
        <dbReference type="Proteomes" id="UP001228581"/>
    </source>
</evidence>
<keyword evidence="2" id="KW-1185">Reference proteome</keyword>
<dbReference type="SUPFAM" id="SSF49464">
    <property type="entry name" value="Carboxypeptidase regulatory domain-like"/>
    <property type="match status" value="1"/>
</dbReference>
<proteinExistence type="predicted"/>
<organism evidence="1 2">
    <name type="scientific">Xanthocytophaga flava</name>
    <dbReference type="NCBI Taxonomy" id="3048013"/>
    <lineage>
        <taxon>Bacteria</taxon>
        <taxon>Pseudomonadati</taxon>
        <taxon>Bacteroidota</taxon>
        <taxon>Cytophagia</taxon>
        <taxon>Cytophagales</taxon>
        <taxon>Rhodocytophagaceae</taxon>
        <taxon>Xanthocytophaga</taxon>
    </lineage>
</organism>
<name>A0ABT7CJM2_9BACT</name>
<comment type="caution">
    <text evidence="1">The sequence shown here is derived from an EMBL/GenBank/DDBJ whole genome shotgun (WGS) entry which is preliminary data.</text>
</comment>
<dbReference type="Proteomes" id="UP001228581">
    <property type="component" value="Unassembled WGS sequence"/>
</dbReference>
<evidence type="ECO:0000313" key="1">
    <source>
        <dbReference type="EMBL" id="MDJ1493902.1"/>
    </source>
</evidence>
<dbReference type="InterPro" id="IPR008969">
    <property type="entry name" value="CarboxyPept-like_regulatory"/>
</dbReference>
<protein>
    <recommendedName>
        <fullName evidence="3">Carboxypeptidase regulatory-like domain-containing protein</fullName>
    </recommendedName>
</protein>
<sequence length="294" mass="31738">MKMLFSCFSQRITQLILLTTAGIVMGSCRKNTMLLNAESPKSAINITTITASIQDKNGLQVSEVGIPVMLYKASLSIPFITNNPETEGILVVPELNFLSEKTHQTVTSQDSSCAVRASFKTKAGDPIQGVAFKLMKGTYIQTTFAPNSIIAMTVQTESGMKVTKLFTTKDTNTTISLGVFDLTGAQSIVSGVVSMQSIPLENAIVKLNWPNGSSQVETNTLGVYEASVPTHQTITLTIAYDGFTQTHQVETGTSDFHSMGVTDMVPASEESRSLIITSQGVIFLQNNFVAYLQL</sequence>
<accession>A0ABT7CJM2</accession>
<dbReference type="EMBL" id="JASJOT010000007">
    <property type="protein sequence ID" value="MDJ1493902.1"/>
    <property type="molecule type" value="Genomic_DNA"/>
</dbReference>